<dbReference type="Pfam" id="PF08402">
    <property type="entry name" value="TOBE_2"/>
    <property type="match status" value="1"/>
</dbReference>
<sequence>MAFIELHNLTKQFGPTTVVSPLNLAVERGEFLSVLGPSGCGKTTTLRMIAGFEAPSGGSIKIDGVDITRTPPSKRKIGIVFQSYALFPNMSVAQNIGYGLQIAKLSKQAIQQRVDEMLAIIHMQEFANRYPHQLSGGQQQRVALARALAIRPQVLLLDEPLSALDAKIRVSLRQDIRSIQRELGITAIYVTHDQEEALSLSDRVLIMQKGEVEQLGTPAEIYNNPKTSFVAQFVGTLNTLEATLHDAKRGILQFGSQQFEVSDSFDVALQGSKVQVALRPERLSLNGAASQNQLHGVVKEQMLLGPIVRFHIEVEQQLLFVDVFNDTNVSRLPKRGEAVVVNFAPHDCLVLER</sequence>
<dbReference type="NCBIfam" id="TIGR01187">
    <property type="entry name" value="potA"/>
    <property type="match status" value="1"/>
</dbReference>
<dbReference type="GO" id="GO:0043190">
    <property type="term" value="C:ATP-binding cassette (ABC) transporter complex"/>
    <property type="evidence" value="ECO:0007669"/>
    <property type="project" value="InterPro"/>
</dbReference>
<accession>A0A0P6YM59</accession>
<dbReference type="InterPro" id="IPR050093">
    <property type="entry name" value="ABC_SmlMolc_Importer"/>
</dbReference>
<feature type="domain" description="ABC transporter" evidence="8">
    <location>
        <begin position="4"/>
        <end position="234"/>
    </location>
</feature>
<comment type="caution">
    <text evidence="9">The sequence shown here is derived from an EMBL/GenBank/DDBJ whole genome shotgun (WGS) entry which is preliminary data.</text>
</comment>
<reference evidence="9 10" key="1">
    <citation type="submission" date="2015-07" db="EMBL/GenBank/DDBJ databases">
        <title>Whole genome sequence of Herpetosiphon geysericola DSM 7119.</title>
        <authorList>
            <person name="Hemp J."/>
            <person name="Ward L.M."/>
            <person name="Pace L.A."/>
            <person name="Fischer W.W."/>
        </authorList>
    </citation>
    <scope>NUCLEOTIDE SEQUENCE [LARGE SCALE GENOMIC DNA]</scope>
    <source>
        <strain evidence="9 10">DSM 7119</strain>
    </source>
</reference>
<dbReference type="SMART" id="SM00382">
    <property type="entry name" value="AAA"/>
    <property type="match status" value="1"/>
</dbReference>
<keyword evidence="10" id="KW-1185">Reference proteome</keyword>
<dbReference type="EC" id="7.6.2.11" evidence="7"/>
<dbReference type="Proteomes" id="UP000050277">
    <property type="component" value="Unassembled WGS sequence"/>
</dbReference>
<dbReference type="PANTHER" id="PTHR42781">
    <property type="entry name" value="SPERMIDINE/PUTRESCINE IMPORT ATP-BINDING PROTEIN POTA"/>
    <property type="match status" value="1"/>
</dbReference>
<dbReference type="InterPro" id="IPR017871">
    <property type="entry name" value="ABC_transporter-like_CS"/>
</dbReference>
<comment type="catalytic activity">
    <reaction evidence="7">
        <text>ATP + H2O + polyamine-[polyamine-binding protein]Side 1 = ADP + phosphate + polyamineSide 2 + [polyamine-binding protein]Side 1.</text>
        <dbReference type="EC" id="7.6.2.11"/>
    </reaction>
</comment>
<name>A0A0P6YM59_9CHLR</name>
<dbReference type="GO" id="GO:0016887">
    <property type="term" value="F:ATP hydrolysis activity"/>
    <property type="evidence" value="ECO:0007669"/>
    <property type="project" value="InterPro"/>
</dbReference>
<keyword evidence="6 7" id="KW-0472">Membrane</keyword>
<dbReference type="InterPro" id="IPR005893">
    <property type="entry name" value="PotA-like"/>
</dbReference>
<protein>
    <recommendedName>
        <fullName evidence="7">Spermidine/putrescine import ATP-binding protein PotA</fullName>
        <ecNumber evidence="7">7.6.2.11</ecNumber>
    </recommendedName>
</protein>
<keyword evidence="1 7" id="KW-0813">Transport</keyword>
<evidence type="ECO:0000256" key="7">
    <source>
        <dbReference type="RuleBase" id="RU364083"/>
    </source>
</evidence>
<evidence type="ECO:0000259" key="8">
    <source>
        <dbReference type="PROSITE" id="PS50893"/>
    </source>
</evidence>
<dbReference type="InterPro" id="IPR013611">
    <property type="entry name" value="Transp-assoc_OB_typ2"/>
</dbReference>
<dbReference type="InterPro" id="IPR027417">
    <property type="entry name" value="P-loop_NTPase"/>
</dbReference>
<evidence type="ECO:0000256" key="4">
    <source>
        <dbReference type="ARBA" id="ARBA00022840"/>
    </source>
</evidence>
<comment type="similarity">
    <text evidence="7">Belongs to the ABC transporter superfamily. Spermidine/putrescine importer (TC 3.A.1.11.1) family.</text>
</comment>
<dbReference type="OrthoDB" id="9778160at2"/>
<evidence type="ECO:0000256" key="5">
    <source>
        <dbReference type="ARBA" id="ARBA00022967"/>
    </source>
</evidence>
<dbReference type="EMBL" id="LGKP01000004">
    <property type="protein sequence ID" value="KPL91712.1"/>
    <property type="molecule type" value="Genomic_DNA"/>
</dbReference>
<dbReference type="InterPro" id="IPR003593">
    <property type="entry name" value="AAA+_ATPase"/>
</dbReference>
<gene>
    <name evidence="7" type="primary">potA</name>
    <name evidence="9" type="ORF">SE18_01655</name>
</gene>
<dbReference type="PANTHER" id="PTHR42781:SF4">
    <property type="entry name" value="SPERMIDINE_PUTRESCINE IMPORT ATP-BINDING PROTEIN POTA"/>
    <property type="match status" value="1"/>
</dbReference>
<dbReference type="Gene3D" id="3.40.50.300">
    <property type="entry name" value="P-loop containing nucleotide triphosphate hydrolases"/>
    <property type="match status" value="1"/>
</dbReference>
<dbReference type="GO" id="GO:0015697">
    <property type="term" value="P:quaternary ammonium group transport"/>
    <property type="evidence" value="ECO:0007669"/>
    <property type="project" value="UniProtKB-ARBA"/>
</dbReference>
<comment type="function">
    <text evidence="7">Part of the ABC transporter complex PotABCD involved in spermidine/putrescine import. Responsible for energy coupling to the transport system.</text>
</comment>
<dbReference type="STRING" id="70996.SE18_01655"/>
<dbReference type="SUPFAM" id="SSF52540">
    <property type="entry name" value="P-loop containing nucleoside triphosphate hydrolases"/>
    <property type="match status" value="1"/>
</dbReference>
<dbReference type="SUPFAM" id="SSF50331">
    <property type="entry name" value="MOP-like"/>
    <property type="match status" value="1"/>
</dbReference>
<dbReference type="GO" id="GO:0015417">
    <property type="term" value="F:ABC-type polyamine transporter activity"/>
    <property type="evidence" value="ECO:0007669"/>
    <property type="project" value="UniProtKB-EC"/>
</dbReference>
<evidence type="ECO:0000256" key="1">
    <source>
        <dbReference type="ARBA" id="ARBA00022448"/>
    </source>
</evidence>
<dbReference type="PROSITE" id="PS00211">
    <property type="entry name" value="ABC_TRANSPORTER_1"/>
    <property type="match status" value="1"/>
</dbReference>
<evidence type="ECO:0000256" key="3">
    <source>
        <dbReference type="ARBA" id="ARBA00022741"/>
    </source>
</evidence>
<evidence type="ECO:0000256" key="2">
    <source>
        <dbReference type="ARBA" id="ARBA00022475"/>
    </source>
</evidence>
<keyword evidence="3 7" id="KW-0547">Nucleotide-binding</keyword>
<comment type="subunit">
    <text evidence="7">The complex is composed of two ATP-binding proteins (PotA), two transmembrane proteins (PotB and PotC) and a solute-binding protein (PotD).</text>
</comment>
<keyword evidence="5 7" id="KW-1278">Translocase</keyword>
<dbReference type="Gene3D" id="2.40.50.100">
    <property type="match status" value="1"/>
</dbReference>
<dbReference type="GO" id="GO:0005524">
    <property type="term" value="F:ATP binding"/>
    <property type="evidence" value="ECO:0007669"/>
    <property type="project" value="UniProtKB-KW"/>
</dbReference>
<organism evidence="9 10">
    <name type="scientific">Herpetosiphon geysericola</name>
    <dbReference type="NCBI Taxonomy" id="70996"/>
    <lineage>
        <taxon>Bacteria</taxon>
        <taxon>Bacillati</taxon>
        <taxon>Chloroflexota</taxon>
        <taxon>Chloroflexia</taxon>
        <taxon>Herpetosiphonales</taxon>
        <taxon>Herpetosiphonaceae</taxon>
        <taxon>Herpetosiphon</taxon>
    </lineage>
</organism>
<dbReference type="FunFam" id="3.40.50.300:FF:000425">
    <property type="entry name" value="Probable ABC transporter, ATP-binding subunit"/>
    <property type="match status" value="1"/>
</dbReference>
<proteinExistence type="inferred from homology"/>
<dbReference type="PROSITE" id="PS50893">
    <property type="entry name" value="ABC_TRANSPORTER_2"/>
    <property type="match status" value="1"/>
</dbReference>
<evidence type="ECO:0000313" key="9">
    <source>
        <dbReference type="EMBL" id="KPL91712.1"/>
    </source>
</evidence>
<dbReference type="AlphaFoldDB" id="A0A0P6YM59"/>
<evidence type="ECO:0000256" key="6">
    <source>
        <dbReference type="ARBA" id="ARBA00023136"/>
    </source>
</evidence>
<dbReference type="RefSeq" id="WP_054532674.1">
    <property type="nucleotide sequence ID" value="NZ_LGKP01000004.1"/>
</dbReference>
<dbReference type="InterPro" id="IPR003439">
    <property type="entry name" value="ABC_transporter-like_ATP-bd"/>
</dbReference>
<keyword evidence="2 7" id="KW-1003">Cell membrane</keyword>
<keyword evidence="4 7" id="KW-0067">ATP-binding</keyword>
<dbReference type="InterPro" id="IPR008995">
    <property type="entry name" value="Mo/tungstate-bd_C_term_dom"/>
</dbReference>
<dbReference type="Pfam" id="PF00005">
    <property type="entry name" value="ABC_tran"/>
    <property type="match status" value="1"/>
</dbReference>
<evidence type="ECO:0000313" key="10">
    <source>
        <dbReference type="Proteomes" id="UP000050277"/>
    </source>
</evidence>